<dbReference type="EC" id="2.5.1.18" evidence="2"/>
<evidence type="ECO:0000256" key="7">
    <source>
        <dbReference type="ARBA" id="ARBA00047960"/>
    </source>
</evidence>
<keyword evidence="12" id="KW-1185">Reference proteome</keyword>
<dbReference type="Gene3D" id="1.25.40.10">
    <property type="entry name" value="Tetratricopeptide repeat domain"/>
    <property type="match status" value="3"/>
</dbReference>
<dbReference type="InterPro" id="IPR040079">
    <property type="entry name" value="Glutathione_S-Trfase"/>
</dbReference>
<dbReference type="PANTHER" id="PTHR47926">
    <property type="entry name" value="PENTATRICOPEPTIDE REPEAT-CONTAINING PROTEIN"/>
    <property type="match status" value="1"/>
</dbReference>
<evidence type="ECO:0000259" key="10">
    <source>
        <dbReference type="PROSITE" id="PS50405"/>
    </source>
</evidence>
<accession>A0ABQ8EA32</accession>
<dbReference type="InterPro" id="IPR036282">
    <property type="entry name" value="Glutathione-S-Trfase_C_sf"/>
</dbReference>
<feature type="repeat" description="PPR" evidence="8">
    <location>
        <begin position="274"/>
        <end position="308"/>
    </location>
</feature>
<dbReference type="Pfam" id="PF20431">
    <property type="entry name" value="E_motif"/>
    <property type="match status" value="1"/>
</dbReference>
<dbReference type="InterPro" id="IPR032867">
    <property type="entry name" value="DYW_dom"/>
</dbReference>
<dbReference type="InterPro" id="IPR002885">
    <property type="entry name" value="PPR_rpt"/>
</dbReference>
<evidence type="ECO:0000256" key="2">
    <source>
        <dbReference type="ARBA" id="ARBA00012452"/>
    </source>
</evidence>
<comment type="similarity">
    <text evidence="1">Belongs to the PPR family. PCMP-H subfamily.</text>
</comment>
<dbReference type="InterPro" id="IPR045074">
    <property type="entry name" value="GST_C_Tau"/>
</dbReference>
<reference evidence="11 12" key="1">
    <citation type="submission" date="2021-05" db="EMBL/GenBank/DDBJ databases">
        <title>Genome Assembly of Synthetic Allotetraploid Brassica napus Reveals Homoeologous Exchanges between Subgenomes.</title>
        <authorList>
            <person name="Davis J.T."/>
        </authorList>
    </citation>
    <scope>NUCLEOTIDE SEQUENCE [LARGE SCALE GENOMIC DNA]</scope>
    <source>
        <strain evidence="12">cv. Da-Ae</strain>
        <tissue evidence="11">Seedling</tissue>
    </source>
</reference>
<gene>
    <name evidence="11" type="ORF">HID58_005963</name>
</gene>
<dbReference type="InterPro" id="IPR045073">
    <property type="entry name" value="Omega/Tau-like"/>
</dbReference>
<dbReference type="SUPFAM" id="SSF47616">
    <property type="entry name" value="GST C-terminal domain-like"/>
    <property type="match status" value="1"/>
</dbReference>
<evidence type="ECO:0000256" key="8">
    <source>
        <dbReference type="PROSITE-ProRule" id="PRU00708"/>
    </source>
</evidence>
<dbReference type="SFLD" id="SFLDG01152">
    <property type="entry name" value="Main.3:_Omega-_and_Tau-like"/>
    <property type="match status" value="1"/>
</dbReference>
<dbReference type="EMBL" id="JAGKQM010000002">
    <property type="protein sequence ID" value="KAH0938502.1"/>
    <property type="molecule type" value="Genomic_DNA"/>
</dbReference>
<dbReference type="InterPro" id="IPR011990">
    <property type="entry name" value="TPR-like_helical_dom_sf"/>
</dbReference>
<evidence type="ECO:0000256" key="1">
    <source>
        <dbReference type="ARBA" id="ARBA00006643"/>
    </source>
</evidence>
<comment type="similarity">
    <text evidence="6">Belongs to the GST superfamily. Tau family.</text>
</comment>
<dbReference type="Pfam" id="PF14432">
    <property type="entry name" value="DYW_deaminase"/>
    <property type="match status" value="1"/>
</dbReference>
<dbReference type="SFLD" id="SFLDG00358">
    <property type="entry name" value="Main_(cytGST)"/>
    <property type="match status" value="1"/>
</dbReference>
<feature type="domain" description="GST N-terminal" evidence="9">
    <location>
        <begin position="600"/>
        <end position="679"/>
    </location>
</feature>
<comment type="caution">
    <text evidence="11">The sequence shown here is derived from an EMBL/GenBank/DDBJ whole genome shotgun (WGS) entry which is preliminary data.</text>
</comment>
<dbReference type="NCBIfam" id="TIGR00756">
    <property type="entry name" value="PPR"/>
    <property type="match status" value="2"/>
</dbReference>
<dbReference type="PROSITE" id="PS50404">
    <property type="entry name" value="GST_NTER"/>
    <property type="match status" value="1"/>
</dbReference>
<sequence>MITIMSIALHHHNSLLTTYKTLRALTQIHASFIKSGVDTDSYFTGKLILQCSISIPNALPYARRLLLSYPHPDAFMFNTLVRGYSQSDNPQSSIPVFVEMMRKGRIFPDSFSFAFVVKAAASFRDLRTGFQLHCQALKHGLCSHVFVATTLIGLYGECGCVEFARKVFDEMPQRNLVAWNAAVTACFRGNDVVGAEEIFGEMNMRPNEVSLTGVLSACSQSGAFEFGKALHGFVDKAGFSWIVSLNNALIDMYSRCGDVSLARLVFESMAEKKSIVSWTSMIAGLAMYGHGEEAIRLFNEMTESGVTPDKISFVSLLYACSHAGLIREGEDYFSKMKRVYNIEPEIEHYGCMVDLYGRSGKLQKAYSFICQMPVPPTAVVWRTLLGACSSHGDTELAEEVKKRLNELDPDNPGDLVLLSNVYATSGKWKDVASIRKSMIVNKIKKVTGWSLVEVDKAMYKFTAGEKKKGKIITEAHEKLKEIILRLKDEAGYAPEVANALYDIEEEEKEDQVSKHSEKLALAFALARCPQGASIRIVKNLRICRDCHTVMKLASRVYGVEIVVRDRSRFHSFKDGSCSCRDYCVGDSLIKERKTMEENKSKVTLHGMWASSYSKRVEIALKLKGILYEYVEEDLSNKTESLVRLNPVHKKVPLLVHDGKPVAESQVILEYIDETWNNSPRLLPEDSYERAQVRFWVSYINQQVIEVMGKVLFQEGEAQEKAIEEARERFKVLEEGLKKHFPNKTIRENDDVGLLDIIIISTFGSHKVYHDVFGVGVIDQVNTPTLYNWIESLKELAVMKEAEVPSDRLVPFLQMYRQMHLQQAANA</sequence>
<dbReference type="CDD" id="cd03058">
    <property type="entry name" value="GST_N_Tau"/>
    <property type="match status" value="1"/>
</dbReference>
<evidence type="ECO:0000256" key="6">
    <source>
        <dbReference type="ARBA" id="ARBA00025743"/>
    </source>
</evidence>
<evidence type="ECO:0000259" key="9">
    <source>
        <dbReference type="PROSITE" id="PS50404"/>
    </source>
</evidence>
<keyword evidence="5" id="KW-0677">Repeat</keyword>
<dbReference type="PROSITE" id="PS50405">
    <property type="entry name" value="GST_CTER"/>
    <property type="match status" value="1"/>
</dbReference>
<keyword evidence="3" id="KW-0216">Detoxification</keyword>
<dbReference type="CDD" id="cd03185">
    <property type="entry name" value="GST_C_Tau"/>
    <property type="match status" value="1"/>
</dbReference>
<dbReference type="InterPro" id="IPR004045">
    <property type="entry name" value="Glutathione_S-Trfase_N"/>
</dbReference>
<comment type="catalytic activity">
    <reaction evidence="7">
        <text>RX + glutathione = an S-substituted glutathione + a halide anion + H(+)</text>
        <dbReference type="Rhea" id="RHEA:16437"/>
        <dbReference type="ChEBI" id="CHEBI:15378"/>
        <dbReference type="ChEBI" id="CHEBI:16042"/>
        <dbReference type="ChEBI" id="CHEBI:17792"/>
        <dbReference type="ChEBI" id="CHEBI:57925"/>
        <dbReference type="ChEBI" id="CHEBI:90779"/>
        <dbReference type="EC" id="2.5.1.18"/>
    </reaction>
</comment>
<dbReference type="PANTHER" id="PTHR47926:SF411">
    <property type="entry name" value="PENTATRICOPEPTIDE REPEAT-CONTAINING PROTEIN"/>
    <property type="match status" value="1"/>
</dbReference>
<evidence type="ECO:0000256" key="5">
    <source>
        <dbReference type="ARBA" id="ARBA00022737"/>
    </source>
</evidence>
<proteinExistence type="inferred from homology"/>
<evidence type="ECO:0000313" key="12">
    <source>
        <dbReference type="Proteomes" id="UP000824890"/>
    </source>
</evidence>
<dbReference type="Proteomes" id="UP000824890">
    <property type="component" value="Unassembled WGS sequence"/>
</dbReference>
<dbReference type="SFLD" id="SFLDS00019">
    <property type="entry name" value="Glutathione_Transferase_(cytos"/>
    <property type="match status" value="1"/>
</dbReference>
<dbReference type="InterPro" id="IPR036249">
    <property type="entry name" value="Thioredoxin-like_sf"/>
</dbReference>
<protein>
    <recommendedName>
        <fullName evidence="2">glutathione transferase</fullName>
        <ecNumber evidence="2">2.5.1.18</ecNumber>
    </recommendedName>
</protein>
<dbReference type="InterPro" id="IPR046848">
    <property type="entry name" value="E_motif"/>
</dbReference>
<dbReference type="Pfam" id="PF01535">
    <property type="entry name" value="PPR"/>
    <property type="match status" value="5"/>
</dbReference>
<evidence type="ECO:0000256" key="3">
    <source>
        <dbReference type="ARBA" id="ARBA00022575"/>
    </source>
</evidence>
<evidence type="ECO:0000256" key="4">
    <source>
        <dbReference type="ARBA" id="ARBA00022679"/>
    </source>
</evidence>
<feature type="domain" description="GST C-terminal" evidence="10">
    <location>
        <begin position="685"/>
        <end position="811"/>
    </location>
</feature>
<dbReference type="Gene3D" id="3.40.30.10">
    <property type="entry name" value="Glutaredoxin"/>
    <property type="match status" value="1"/>
</dbReference>
<evidence type="ECO:0000313" key="11">
    <source>
        <dbReference type="EMBL" id="KAH0938502.1"/>
    </source>
</evidence>
<dbReference type="Gene3D" id="1.20.1050.10">
    <property type="match status" value="1"/>
</dbReference>
<dbReference type="SUPFAM" id="SSF52833">
    <property type="entry name" value="Thioredoxin-like"/>
    <property type="match status" value="1"/>
</dbReference>
<organism evidence="11 12">
    <name type="scientific">Brassica napus</name>
    <name type="common">Rape</name>
    <dbReference type="NCBI Taxonomy" id="3708"/>
    <lineage>
        <taxon>Eukaryota</taxon>
        <taxon>Viridiplantae</taxon>
        <taxon>Streptophyta</taxon>
        <taxon>Embryophyta</taxon>
        <taxon>Tracheophyta</taxon>
        <taxon>Spermatophyta</taxon>
        <taxon>Magnoliopsida</taxon>
        <taxon>eudicotyledons</taxon>
        <taxon>Gunneridae</taxon>
        <taxon>Pentapetalae</taxon>
        <taxon>rosids</taxon>
        <taxon>malvids</taxon>
        <taxon>Brassicales</taxon>
        <taxon>Brassicaceae</taxon>
        <taxon>Brassiceae</taxon>
        <taxon>Brassica</taxon>
    </lineage>
</organism>
<feature type="repeat" description="PPR" evidence="8">
    <location>
        <begin position="73"/>
        <end position="107"/>
    </location>
</feature>
<keyword evidence="4" id="KW-0808">Transferase</keyword>
<dbReference type="Pfam" id="PF02798">
    <property type="entry name" value="GST_N"/>
    <property type="match status" value="1"/>
</dbReference>
<dbReference type="Pfam" id="PF13041">
    <property type="entry name" value="PPR_2"/>
    <property type="match status" value="1"/>
</dbReference>
<dbReference type="InterPro" id="IPR010987">
    <property type="entry name" value="Glutathione-S-Trfase_C-like"/>
</dbReference>
<dbReference type="InterPro" id="IPR046960">
    <property type="entry name" value="PPR_At4g14850-like_plant"/>
</dbReference>
<dbReference type="PROSITE" id="PS51375">
    <property type="entry name" value="PPR"/>
    <property type="match status" value="2"/>
</dbReference>
<name>A0ABQ8EA32_BRANA</name>